<feature type="region of interest" description="Disordered" evidence="1">
    <location>
        <begin position="702"/>
        <end position="729"/>
    </location>
</feature>
<evidence type="ECO:0000313" key="2">
    <source>
        <dbReference type="EMBL" id="KAG0667979.1"/>
    </source>
</evidence>
<dbReference type="Proteomes" id="UP000750334">
    <property type="component" value="Unassembled WGS sequence"/>
</dbReference>
<proteinExistence type="predicted"/>
<evidence type="ECO:0000256" key="1">
    <source>
        <dbReference type="SAM" id="MobiDB-lite"/>
    </source>
</evidence>
<keyword evidence="3" id="KW-1185">Reference proteome</keyword>
<dbReference type="Pfam" id="PF08728">
    <property type="entry name" value="CRT10"/>
    <property type="match status" value="2"/>
</dbReference>
<reference evidence="2 3" key="1">
    <citation type="submission" date="2020-11" db="EMBL/GenBank/DDBJ databases">
        <title>Kefir isolates.</title>
        <authorList>
            <person name="Marcisauskas S."/>
            <person name="Kim Y."/>
            <person name="Blasche S."/>
        </authorList>
    </citation>
    <scope>NUCLEOTIDE SEQUENCE [LARGE SCALE GENOMIC DNA]</scope>
    <source>
        <strain evidence="2 3">OG2</strain>
    </source>
</reference>
<dbReference type="AlphaFoldDB" id="A0A9P6W9R1"/>
<feature type="compositionally biased region" description="Low complexity" evidence="1">
    <location>
        <begin position="589"/>
        <end position="602"/>
    </location>
</feature>
<organism evidence="2 3">
    <name type="scientific">Maudiozyma exigua</name>
    <name type="common">Yeast</name>
    <name type="synonym">Kazachstania exigua</name>
    <dbReference type="NCBI Taxonomy" id="34358"/>
    <lineage>
        <taxon>Eukaryota</taxon>
        <taxon>Fungi</taxon>
        <taxon>Dikarya</taxon>
        <taxon>Ascomycota</taxon>
        <taxon>Saccharomycotina</taxon>
        <taxon>Saccharomycetes</taxon>
        <taxon>Saccharomycetales</taxon>
        <taxon>Saccharomycetaceae</taxon>
        <taxon>Maudiozyma</taxon>
    </lineage>
</organism>
<comment type="caution">
    <text evidence="2">The sequence shown here is derived from an EMBL/GenBank/DDBJ whole genome shotgun (WGS) entry which is preliminary data.</text>
</comment>
<dbReference type="OrthoDB" id="4068815at2759"/>
<accession>A0A9P6W9R1</accession>
<sequence>MSDYIASQARFAQWLLFHRISYKITATDTLPYDADLYDDINDPTKEIVPQRRKIRHYYVDKRFPDPTSFIPSSCFYQLKAFYQDLDSLSLNPNKIVLNDNGEPLLESIRSEGKGDFEPVWSDTRIQSPAEMFLPVNQKLIVEKMERRNIEFNLDTPKPNNYISASFSNNRMCTYGKWIIVGSGTKITRIRMDDEVDKDIADLRRQFNLLVWVDDEPYDGDEYYSVQHEYYGEKDLIINFIKICKFQTKYLLCIGTSGGLAMMIDINHWISHDEEIDESEKVDSFALKPCDYCECDGNSYSGKYPAFPVMVFQVKDSVWSIDMINVSPTETYVVIGNNGPGIMFFKVVGFRTRARYMVATAHNVPSVSFINGSLDKDGYVTLSYVTVKGSVSLLKIRNNGQKWDVIRLDTQLVDEMTWSVTPLKRSQFLKVDMFELLNLNFKDFFKQSILTSVMMDTQIINGSLPNPYVSDRLGPGTMTTQIPVPTADLSLRLRKGISDPHIKLRFTTFDTEGKIDSATLIPGDNQDADWMYLNARTELRSIERVNLDDRINPLEHYYIGTDKYRNCFSGLDTQRYEKQWNNGFDMRPGSSSSSNSRKSSNSRLVSPIPTETTVPKGKSTRIVTTNNFNGRFRRYHSPRFREATYIPPLGPRIQNWIEHPTFHTWGRLNDQYLHDLPKLTLNLGPLAMKQVLYDVEHEEPVINEKDTVAPGTAGTNETTDSHFDDEDDEEGSNRKLEFAYKQQSLWFLHNHVSKVRKYLEFLAIKRGETELPISERSIVDNMDDRDDDFLFVTTEKHIFLMKLYPLIITSFTPDEIFPIENISLCSFYSPKIPLNRINFVTFIPELHCVVVASQLGLISLLRLTEFKGILSFRQEYIVGWQAQDPYRPNDGVDLCFRETVYGRDIGATYCGVDDVGFPLFNIRGMDYIWIPYDKSSKTGGYAILFVMTLSHLTRYKIVAGASPVKL</sequence>
<feature type="region of interest" description="Disordered" evidence="1">
    <location>
        <begin position="581"/>
        <end position="617"/>
    </location>
</feature>
<name>A0A9P6W9R1_MAUEX</name>
<dbReference type="InterPro" id="IPR014839">
    <property type="entry name" value="Crt10"/>
</dbReference>
<dbReference type="EMBL" id="PUHR01000084">
    <property type="protein sequence ID" value="KAG0667979.1"/>
    <property type="molecule type" value="Genomic_DNA"/>
</dbReference>
<evidence type="ECO:0000313" key="3">
    <source>
        <dbReference type="Proteomes" id="UP000750334"/>
    </source>
</evidence>
<gene>
    <name evidence="2" type="ORF">C6P45_005163</name>
</gene>
<protein>
    <submittedName>
        <fullName evidence="2">Uncharacterized protein</fullName>
    </submittedName>
</protein>